<keyword evidence="2" id="KW-0472">Membrane</keyword>
<organism evidence="3 4">
    <name type="scientific">Melipona quadrifasciata</name>
    <dbReference type="NCBI Taxonomy" id="166423"/>
    <lineage>
        <taxon>Eukaryota</taxon>
        <taxon>Metazoa</taxon>
        <taxon>Ecdysozoa</taxon>
        <taxon>Arthropoda</taxon>
        <taxon>Hexapoda</taxon>
        <taxon>Insecta</taxon>
        <taxon>Pterygota</taxon>
        <taxon>Neoptera</taxon>
        <taxon>Endopterygota</taxon>
        <taxon>Hymenoptera</taxon>
        <taxon>Apocrita</taxon>
        <taxon>Aculeata</taxon>
        <taxon>Apoidea</taxon>
        <taxon>Anthophila</taxon>
        <taxon>Apidae</taxon>
        <taxon>Melipona</taxon>
    </lineage>
</organism>
<evidence type="ECO:0000256" key="1">
    <source>
        <dbReference type="SAM" id="MobiDB-lite"/>
    </source>
</evidence>
<gene>
    <name evidence="3" type="ORF">WN51_03268</name>
</gene>
<reference evidence="3 4" key="1">
    <citation type="submission" date="2015-07" db="EMBL/GenBank/DDBJ databases">
        <title>The genome of Melipona quadrifasciata.</title>
        <authorList>
            <person name="Pan H."/>
            <person name="Kapheim K."/>
        </authorList>
    </citation>
    <scope>NUCLEOTIDE SEQUENCE [LARGE SCALE GENOMIC DNA]</scope>
    <source>
        <strain evidence="3">0111107301</strain>
        <tissue evidence="3">Whole body</tissue>
    </source>
</reference>
<feature type="region of interest" description="Disordered" evidence="1">
    <location>
        <begin position="207"/>
        <end position="230"/>
    </location>
</feature>
<keyword evidence="2" id="KW-1133">Transmembrane helix</keyword>
<name>A0A0M8ZXV1_9HYME</name>
<protein>
    <submittedName>
        <fullName evidence="3">Uncharacterized protein</fullName>
    </submittedName>
</protein>
<evidence type="ECO:0000256" key="2">
    <source>
        <dbReference type="SAM" id="Phobius"/>
    </source>
</evidence>
<evidence type="ECO:0000313" key="4">
    <source>
        <dbReference type="Proteomes" id="UP000053105"/>
    </source>
</evidence>
<feature type="compositionally biased region" description="Basic and acidic residues" evidence="1">
    <location>
        <begin position="207"/>
        <end position="217"/>
    </location>
</feature>
<dbReference type="OrthoDB" id="6354602at2759"/>
<evidence type="ECO:0000313" key="3">
    <source>
        <dbReference type="EMBL" id="KOX72286.1"/>
    </source>
</evidence>
<dbReference type="Proteomes" id="UP000053105">
    <property type="component" value="Unassembled WGS sequence"/>
</dbReference>
<keyword evidence="4" id="KW-1185">Reference proteome</keyword>
<dbReference type="AlphaFoldDB" id="A0A0M8ZXV1"/>
<proteinExistence type="predicted"/>
<keyword evidence="2" id="KW-0812">Transmembrane</keyword>
<dbReference type="EMBL" id="KQ435822">
    <property type="protein sequence ID" value="KOX72286.1"/>
    <property type="molecule type" value="Genomic_DNA"/>
</dbReference>
<sequence>MMFNKIFVYLKKAFDRSEMLLDVIQVSGRIPQIRDSNTRLAQAASGCAPSVDVLPIFDVKQQSVRNPARMMDGTSLSRQSSNVKDLYQNKKWSKKLRGKQVKLLMDSGVRRTVNLELLRLSKLLGGTRASWLRDSSESKRLKHFSKHLRIKYLLYEVIAGFIFFIVTIIWNVSPENLGHMAALSPKQETNNALDRGLMHATYFPEHVRNPSQRDDSGRQGVSGPSCPTLDPRFSVAEGRGTEETFGLSFGFNLSRHKDMTRDKYLYLPAQAPIYYQRKSLRRNFLWRNDFTILYFHLSLKRRLAGLRETSSWF</sequence>
<accession>A0A0M8ZXV1</accession>
<feature type="transmembrane region" description="Helical" evidence="2">
    <location>
        <begin position="152"/>
        <end position="170"/>
    </location>
</feature>